<feature type="transmembrane region" description="Helical" evidence="5">
    <location>
        <begin position="106"/>
        <end position="124"/>
    </location>
</feature>
<evidence type="ECO:0000256" key="3">
    <source>
        <dbReference type="ARBA" id="ARBA00022989"/>
    </source>
</evidence>
<reference evidence="7 8" key="1">
    <citation type="submission" date="2015-12" db="EMBL/GenBank/DDBJ databases">
        <title>Draft Genome Sequence of Olsenella scatoligenes SK9K4T; a Producer of 3-Methylindole- (skatole) and 4-Methylphenol- (p-cresol) Isolated from Pig Feces.</title>
        <authorList>
            <person name="Li X."/>
            <person name="Borg B."/>
            <person name="Canibe N."/>
        </authorList>
    </citation>
    <scope>NUCLEOTIDE SEQUENCE [LARGE SCALE GENOMIC DNA]</scope>
    <source>
        <strain evidence="7 8">SK9K4</strain>
    </source>
</reference>
<evidence type="ECO:0000256" key="2">
    <source>
        <dbReference type="ARBA" id="ARBA00022692"/>
    </source>
</evidence>
<feature type="transmembrane region" description="Helical" evidence="5">
    <location>
        <begin position="145"/>
        <end position="165"/>
    </location>
</feature>
<dbReference type="GO" id="GO:0005886">
    <property type="term" value="C:plasma membrane"/>
    <property type="evidence" value="ECO:0007669"/>
    <property type="project" value="UniProtKB-SubCell"/>
</dbReference>
<feature type="transmembrane region" description="Helical" evidence="5">
    <location>
        <begin position="50"/>
        <end position="70"/>
    </location>
</feature>
<evidence type="ECO:0000259" key="6">
    <source>
        <dbReference type="PROSITE" id="PS50850"/>
    </source>
</evidence>
<dbReference type="PANTHER" id="PTHR11360">
    <property type="entry name" value="MONOCARBOXYLATE TRANSPORTER"/>
    <property type="match status" value="1"/>
</dbReference>
<feature type="transmembrane region" description="Helical" evidence="5">
    <location>
        <begin position="17"/>
        <end position="38"/>
    </location>
</feature>
<dbReference type="InterPro" id="IPR020846">
    <property type="entry name" value="MFS_dom"/>
</dbReference>
<feature type="transmembrane region" description="Helical" evidence="5">
    <location>
        <begin position="270"/>
        <end position="291"/>
    </location>
</feature>
<feature type="transmembrane region" description="Helical" evidence="5">
    <location>
        <begin position="330"/>
        <end position="347"/>
    </location>
</feature>
<dbReference type="Pfam" id="PF07690">
    <property type="entry name" value="MFS_1"/>
    <property type="match status" value="1"/>
</dbReference>
<dbReference type="OrthoDB" id="146345at2"/>
<feature type="transmembrane region" description="Helical" evidence="5">
    <location>
        <begin position="368"/>
        <end position="391"/>
    </location>
</feature>
<dbReference type="InterPro" id="IPR036259">
    <property type="entry name" value="MFS_trans_sf"/>
</dbReference>
<sequence length="430" mass="46124">MVDAASAADGKSRSRKVVVAAFLACFCLFGFRSTFSILQGPMGQDLGWDGTMLSTGYSLMMSIYAVTAYFSGRVVDKSGTRPAYFIASIMCALGMVLTSFVTSFHLYLFCYGFFAGVGTGMLWVSSTTSCRKWFVGDKYSTMWGIAFAGAPIAQVILTLFMKPLLAQSPSMWRLVMRIMGVFFLVALLVAAFVAQKNPDAYGLKAFGNIPEKDPNAPKPHDFTVAEAFKTRAMWCDIAALLGSMIGEFLIWSQIVMYWTNSLGIEAGTASNMYIVIGACGIFTMPILGKVADRLVTKTGSEPVARRMVLIAGPSVAAVACILLLFNTKDMLWLGVVCCVLFSLYWAVEPGGAAGYAGSVFGNKYFGKVWGLAALICMGIGPAVGSFMGGYLGTNFGYDASVKFALGGFIISIIAACLLPKKVDPPVTTRD</sequence>
<keyword evidence="8" id="KW-1185">Reference proteome</keyword>
<dbReference type="EMBL" id="LOJF01000001">
    <property type="protein sequence ID" value="KUH59030.1"/>
    <property type="molecule type" value="Genomic_DNA"/>
</dbReference>
<organism evidence="7 8">
    <name type="scientific">Tractidigestivibacter scatoligenes</name>
    <name type="common">Olsenella scatoligenes</name>
    <dbReference type="NCBI Taxonomy" id="1299998"/>
    <lineage>
        <taxon>Bacteria</taxon>
        <taxon>Bacillati</taxon>
        <taxon>Actinomycetota</taxon>
        <taxon>Coriobacteriia</taxon>
        <taxon>Coriobacteriales</taxon>
        <taxon>Atopobiaceae</taxon>
        <taxon>Tractidigestivibacter</taxon>
    </lineage>
</organism>
<comment type="caution">
    <text evidence="7">The sequence shown here is derived from an EMBL/GenBank/DDBJ whole genome shotgun (WGS) entry which is preliminary data.</text>
</comment>
<dbReference type="SUPFAM" id="SSF103473">
    <property type="entry name" value="MFS general substrate transporter"/>
    <property type="match status" value="1"/>
</dbReference>
<evidence type="ECO:0000313" key="8">
    <source>
        <dbReference type="Proteomes" id="UP000054078"/>
    </source>
</evidence>
<evidence type="ECO:0000256" key="4">
    <source>
        <dbReference type="ARBA" id="ARBA00023136"/>
    </source>
</evidence>
<keyword evidence="2 5" id="KW-0812">Transmembrane</keyword>
<name>A0A100YWK8_TRASO</name>
<keyword evidence="4 5" id="KW-0472">Membrane</keyword>
<dbReference type="PROSITE" id="PS50850">
    <property type="entry name" value="MFS"/>
    <property type="match status" value="1"/>
</dbReference>
<proteinExistence type="predicted"/>
<protein>
    <submittedName>
        <fullName evidence="7">MFS transporter</fullName>
    </submittedName>
</protein>
<dbReference type="GO" id="GO:0022857">
    <property type="term" value="F:transmembrane transporter activity"/>
    <property type="evidence" value="ECO:0007669"/>
    <property type="project" value="InterPro"/>
</dbReference>
<comment type="subcellular location">
    <subcellularLocation>
        <location evidence="1">Cell membrane</location>
        <topology evidence="1">Multi-pass membrane protein</topology>
    </subcellularLocation>
</comment>
<dbReference type="InterPro" id="IPR011701">
    <property type="entry name" value="MFS"/>
</dbReference>
<dbReference type="Gene3D" id="1.20.1250.20">
    <property type="entry name" value="MFS general substrate transporter like domains"/>
    <property type="match status" value="2"/>
</dbReference>
<dbReference type="InterPro" id="IPR050327">
    <property type="entry name" value="Proton-linked_MCT"/>
</dbReference>
<dbReference type="Proteomes" id="UP000054078">
    <property type="component" value="Unassembled WGS sequence"/>
</dbReference>
<feature type="transmembrane region" description="Helical" evidence="5">
    <location>
        <begin position="303"/>
        <end position="324"/>
    </location>
</feature>
<evidence type="ECO:0000256" key="5">
    <source>
        <dbReference type="SAM" id="Phobius"/>
    </source>
</evidence>
<feature type="transmembrane region" description="Helical" evidence="5">
    <location>
        <begin position="171"/>
        <end position="194"/>
    </location>
</feature>
<dbReference type="RefSeq" id="WP_059052895.1">
    <property type="nucleotide sequence ID" value="NZ_LOJF01000001.1"/>
</dbReference>
<accession>A0A100YWK8</accession>
<dbReference type="STRING" id="1299998.AUL39_01460"/>
<keyword evidence="3 5" id="KW-1133">Transmembrane helix</keyword>
<feature type="transmembrane region" description="Helical" evidence="5">
    <location>
        <begin position="82"/>
        <end position="100"/>
    </location>
</feature>
<feature type="transmembrane region" description="Helical" evidence="5">
    <location>
        <begin position="237"/>
        <end position="258"/>
    </location>
</feature>
<dbReference type="AlphaFoldDB" id="A0A100YWK8"/>
<gene>
    <name evidence="7" type="ORF">AUL39_01460</name>
</gene>
<evidence type="ECO:0000256" key="1">
    <source>
        <dbReference type="ARBA" id="ARBA00004651"/>
    </source>
</evidence>
<dbReference type="PANTHER" id="PTHR11360:SF284">
    <property type="entry name" value="EG:103B4.3 PROTEIN-RELATED"/>
    <property type="match status" value="1"/>
</dbReference>
<evidence type="ECO:0000313" key="7">
    <source>
        <dbReference type="EMBL" id="KUH59030.1"/>
    </source>
</evidence>
<feature type="transmembrane region" description="Helical" evidence="5">
    <location>
        <begin position="403"/>
        <end position="419"/>
    </location>
</feature>
<feature type="domain" description="Major facilitator superfamily (MFS) profile" evidence="6">
    <location>
        <begin position="17"/>
        <end position="423"/>
    </location>
</feature>